<evidence type="ECO:0000256" key="11">
    <source>
        <dbReference type="ARBA" id="ARBA00041066"/>
    </source>
</evidence>
<feature type="domain" description="Aminotransferase class I/classII large" evidence="14">
    <location>
        <begin position="51"/>
        <end position="327"/>
    </location>
</feature>
<dbReference type="PANTHER" id="PTHR13693">
    <property type="entry name" value="CLASS II AMINOTRANSFERASE/8-AMINO-7-OXONONANOATE SYNTHASE"/>
    <property type="match status" value="1"/>
</dbReference>
<dbReference type="Proteomes" id="UP001566132">
    <property type="component" value="Unassembled WGS sequence"/>
</dbReference>
<evidence type="ECO:0000256" key="8">
    <source>
        <dbReference type="ARBA" id="ARBA00022919"/>
    </source>
</evidence>
<evidence type="ECO:0000256" key="1">
    <source>
        <dbReference type="ARBA" id="ARBA00001933"/>
    </source>
</evidence>
<evidence type="ECO:0000313" key="15">
    <source>
        <dbReference type="EMBL" id="KAL1501452.1"/>
    </source>
</evidence>
<evidence type="ECO:0000256" key="2">
    <source>
        <dbReference type="ARBA" id="ARBA00004760"/>
    </source>
</evidence>
<accession>A0ABD1ERP6</accession>
<comment type="pathway">
    <text evidence="2">Lipid metabolism; sphingolipid metabolism.</text>
</comment>
<dbReference type="EMBL" id="JBDJPC010000005">
    <property type="protein sequence ID" value="KAL1501452.1"/>
    <property type="molecule type" value="Genomic_DNA"/>
</dbReference>
<proteinExistence type="inferred from homology"/>
<dbReference type="PANTHER" id="PTHR13693:SF2">
    <property type="entry name" value="SERINE PALMITOYLTRANSFERASE 1"/>
    <property type="match status" value="1"/>
</dbReference>
<comment type="cofactor">
    <cofactor evidence="1">
        <name>pyridoxal 5'-phosphate</name>
        <dbReference type="ChEBI" id="CHEBI:597326"/>
    </cofactor>
</comment>
<comment type="pathway">
    <text evidence="3">Sphingolipid metabolism.</text>
</comment>
<keyword evidence="7" id="KW-0663">Pyridoxal phosphate</keyword>
<comment type="caution">
    <text evidence="15">The sequence shown here is derived from an EMBL/GenBank/DDBJ whole genome shotgun (WGS) entry which is preliminary data.</text>
</comment>
<protein>
    <recommendedName>
        <fullName evidence="11">Serine palmitoyltransferase 1</fullName>
        <ecNumber evidence="5">2.3.1.50</ecNumber>
    </recommendedName>
    <alternativeName>
        <fullName evidence="12">Long chain base biosynthesis protein 1</fullName>
    </alternativeName>
    <alternativeName>
        <fullName evidence="13">Serine-palmitoyl-CoA transferase 1</fullName>
    </alternativeName>
</protein>
<dbReference type="GO" id="GO:0004758">
    <property type="term" value="F:serine C-palmitoyltransferase activity"/>
    <property type="evidence" value="ECO:0007669"/>
    <property type="project" value="UniProtKB-EC"/>
</dbReference>
<evidence type="ECO:0000256" key="13">
    <source>
        <dbReference type="ARBA" id="ARBA00042649"/>
    </source>
</evidence>
<comment type="similarity">
    <text evidence="4">Belongs to the class-II pyridoxal-phosphate-dependent aminotransferase family.</text>
</comment>
<dbReference type="InterPro" id="IPR015424">
    <property type="entry name" value="PyrdxlP-dep_Trfase"/>
</dbReference>
<name>A0ABD1ERP6_HYPHA</name>
<evidence type="ECO:0000256" key="3">
    <source>
        <dbReference type="ARBA" id="ARBA00004991"/>
    </source>
</evidence>
<keyword evidence="8" id="KW-0746">Sphingolipid metabolism</keyword>
<organism evidence="15 16">
    <name type="scientific">Hypothenemus hampei</name>
    <name type="common">Coffee berry borer</name>
    <dbReference type="NCBI Taxonomy" id="57062"/>
    <lineage>
        <taxon>Eukaryota</taxon>
        <taxon>Metazoa</taxon>
        <taxon>Ecdysozoa</taxon>
        <taxon>Arthropoda</taxon>
        <taxon>Hexapoda</taxon>
        <taxon>Insecta</taxon>
        <taxon>Pterygota</taxon>
        <taxon>Neoptera</taxon>
        <taxon>Endopterygota</taxon>
        <taxon>Coleoptera</taxon>
        <taxon>Polyphaga</taxon>
        <taxon>Cucujiformia</taxon>
        <taxon>Curculionidae</taxon>
        <taxon>Scolytinae</taxon>
        <taxon>Hypothenemus</taxon>
    </lineage>
</organism>
<sequence length="408" mass="46408">MPSKKVQKIDENLLIERLAAFKPEPLVKVERPLKTQSQIEISSVIEDDNTIDLAKSNFLNILNNKDIQKTCESTIRKYGVGTCGPRAFYGTTDVHLELEEHIAKFLGMQESIVYSYGFVAISSSIAAYCKRSDVVFTDTNCNIAIQQGLQMAKCTIVYFDHQQPETFAAAVRQINEKEKDRKKRARKFLVVEGVSWKTGKILPLPQFLKIAEDNKIRVFLEESYSIGVLGEKGKGLMEHFNIEPWRLDMIIATLEAAIGSIGGFCAGSHMTIEHQRLSGSGYIFSASLPTFLVQACIESINLLEAKPHHKLRKLSQNFQDILLDIGYEVQSDPLCPFKVFNIKESGSDERKAKEIKIYDYCKQKGLYLILKEYGLLINLNVNLYDDKKKFEKIEQILRNVHEKVKLEN</sequence>
<dbReference type="InterPro" id="IPR015421">
    <property type="entry name" value="PyrdxlP-dep_Trfase_major"/>
</dbReference>
<dbReference type="Gene3D" id="3.40.640.10">
    <property type="entry name" value="Type I PLP-dependent aspartate aminotransferase-like (Major domain)"/>
    <property type="match status" value="1"/>
</dbReference>
<evidence type="ECO:0000256" key="7">
    <source>
        <dbReference type="ARBA" id="ARBA00022898"/>
    </source>
</evidence>
<evidence type="ECO:0000256" key="9">
    <source>
        <dbReference type="ARBA" id="ARBA00023098"/>
    </source>
</evidence>
<evidence type="ECO:0000256" key="12">
    <source>
        <dbReference type="ARBA" id="ARBA00041765"/>
    </source>
</evidence>
<dbReference type="InterPro" id="IPR015422">
    <property type="entry name" value="PyrdxlP-dep_Trfase_small"/>
</dbReference>
<evidence type="ECO:0000256" key="4">
    <source>
        <dbReference type="ARBA" id="ARBA00008392"/>
    </source>
</evidence>
<keyword evidence="9" id="KW-0443">Lipid metabolism</keyword>
<keyword evidence="16" id="KW-1185">Reference proteome</keyword>
<dbReference type="EC" id="2.3.1.50" evidence="5"/>
<reference evidence="15 16" key="1">
    <citation type="submission" date="2024-05" db="EMBL/GenBank/DDBJ databases">
        <title>Genetic variation in Jamaican populations of the coffee berry borer (Hypothenemus hampei).</title>
        <authorList>
            <person name="Errbii M."/>
            <person name="Myrie A."/>
        </authorList>
    </citation>
    <scope>NUCLEOTIDE SEQUENCE [LARGE SCALE GENOMIC DNA]</scope>
    <source>
        <strain evidence="15">JA-Hopewell-2020-01-JO</strain>
        <tissue evidence="15">Whole body</tissue>
    </source>
</reference>
<evidence type="ECO:0000313" key="16">
    <source>
        <dbReference type="Proteomes" id="UP001566132"/>
    </source>
</evidence>
<evidence type="ECO:0000259" key="14">
    <source>
        <dbReference type="Pfam" id="PF00155"/>
    </source>
</evidence>
<dbReference type="Pfam" id="PF00155">
    <property type="entry name" value="Aminotran_1_2"/>
    <property type="match status" value="1"/>
</dbReference>
<keyword evidence="10" id="KW-0012">Acyltransferase</keyword>
<evidence type="ECO:0000256" key="6">
    <source>
        <dbReference type="ARBA" id="ARBA00022679"/>
    </source>
</evidence>
<dbReference type="InterPro" id="IPR004839">
    <property type="entry name" value="Aminotransferase_I/II_large"/>
</dbReference>
<keyword evidence="6" id="KW-0808">Transferase</keyword>
<evidence type="ECO:0000256" key="5">
    <source>
        <dbReference type="ARBA" id="ARBA00013220"/>
    </source>
</evidence>
<dbReference type="SUPFAM" id="SSF53383">
    <property type="entry name" value="PLP-dependent transferases"/>
    <property type="match status" value="1"/>
</dbReference>
<evidence type="ECO:0000256" key="10">
    <source>
        <dbReference type="ARBA" id="ARBA00023315"/>
    </source>
</evidence>
<dbReference type="InterPro" id="IPR050087">
    <property type="entry name" value="AON_synthase_class-II"/>
</dbReference>
<gene>
    <name evidence="15" type="ORF">ABEB36_006769</name>
</gene>
<dbReference type="Gene3D" id="3.90.1150.10">
    <property type="entry name" value="Aspartate Aminotransferase, domain 1"/>
    <property type="match status" value="1"/>
</dbReference>
<dbReference type="AlphaFoldDB" id="A0ABD1ERP6"/>